<reference evidence="1 2" key="1">
    <citation type="submission" date="2021-08" db="EMBL/GenBank/DDBJ databases">
        <title>Draft Genome Sequence of Phanerochaete sordida strain YK-624.</title>
        <authorList>
            <person name="Mori T."/>
            <person name="Dohra H."/>
            <person name="Suzuki T."/>
            <person name="Kawagishi H."/>
            <person name="Hirai H."/>
        </authorList>
    </citation>
    <scope>NUCLEOTIDE SEQUENCE [LARGE SCALE GENOMIC DNA]</scope>
    <source>
        <strain evidence="1 2">YK-624</strain>
    </source>
</reference>
<gene>
    <name evidence="1" type="ORF">PsYK624_003780</name>
</gene>
<accession>A0A9P3FXH0</accession>
<evidence type="ECO:0000313" key="2">
    <source>
        <dbReference type="Proteomes" id="UP000703269"/>
    </source>
</evidence>
<organism evidence="1 2">
    <name type="scientific">Phanerochaete sordida</name>
    <dbReference type="NCBI Taxonomy" id="48140"/>
    <lineage>
        <taxon>Eukaryota</taxon>
        <taxon>Fungi</taxon>
        <taxon>Dikarya</taxon>
        <taxon>Basidiomycota</taxon>
        <taxon>Agaricomycotina</taxon>
        <taxon>Agaricomycetes</taxon>
        <taxon>Polyporales</taxon>
        <taxon>Phanerochaetaceae</taxon>
        <taxon>Phanerochaete</taxon>
    </lineage>
</organism>
<sequence>MYRHWDITQWKATLQLCRNPCHAYNTVLNPPMGTLPGPFSTISEKRARSTTWYIKPVSEPVRQLKITSSGIFDQKHVLE</sequence>
<name>A0A9P3FXH0_9APHY</name>
<protein>
    <submittedName>
        <fullName evidence="1">Uncharacterized protein</fullName>
    </submittedName>
</protein>
<dbReference type="Proteomes" id="UP000703269">
    <property type="component" value="Unassembled WGS sequence"/>
</dbReference>
<dbReference type="AlphaFoldDB" id="A0A9P3FXH0"/>
<comment type="caution">
    <text evidence="1">The sequence shown here is derived from an EMBL/GenBank/DDBJ whole genome shotgun (WGS) entry which is preliminary data.</text>
</comment>
<proteinExistence type="predicted"/>
<keyword evidence="2" id="KW-1185">Reference proteome</keyword>
<dbReference type="EMBL" id="BPQB01000001">
    <property type="protein sequence ID" value="GJE84302.1"/>
    <property type="molecule type" value="Genomic_DNA"/>
</dbReference>
<evidence type="ECO:0000313" key="1">
    <source>
        <dbReference type="EMBL" id="GJE84302.1"/>
    </source>
</evidence>